<protein>
    <submittedName>
        <fullName evidence="8">Putative flippase GtrA (Transmembrane translocase of bactoprenol-linked glucose)</fullName>
    </submittedName>
</protein>
<comment type="subcellular location">
    <subcellularLocation>
        <location evidence="1">Membrane</location>
        <topology evidence="1">Multi-pass membrane protein</topology>
    </subcellularLocation>
</comment>
<keyword evidence="5" id="KW-0472">Membrane</keyword>
<dbReference type="Pfam" id="PF04138">
    <property type="entry name" value="GtrA_DPMS_TM"/>
    <property type="match status" value="1"/>
</dbReference>
<dbReference type="PANTHER" id="PTHR38459:SF1">
    <property type="entry name" value="PROPHAGE BACTOPRENOL-LINKED GLUCOSE TRANSLOCASE HOMOLOG"/>
    <property type="match status" value="1"/>
</dbReference>
<evidence type="ECO:0000256" key="2">
    <source>
        <dbReference type="ARBA" id="ARBA00009399"/>
    </source>
</evidence>
<dbReference type="EMBL" id="FNCC01000004">
    <property type="protein sequence ID" value="SDF91261.1"/>
    <property type="molecule type" value="Genomic_DNA"/>
</dbReference>
<accession>A0A1G7PYE5</accession>
<dbReference type="PANTHER" id="PTHR38459">
    <property type="entry name" value="PROPHAGE BACTOPRENOL-LINKED GLUCOSE TRANSLOCASE HOMOLOG"/>
    <property type="match status" value="1"/>
</dbReference>
<name>A0A1G7PYE5_9PSEU</name>
<evidence type="ECO:0000256" key="3">
    <source>
        <dbReference type="ARBA" id="ARBA00022692"/>
    </source>
</evidence>
<sequence>MLPVVRRALSRLPEPLQFLLHKHREMIRFAVVGGTTFLIDNGVWYALKLTVLTDKVVTAKVIGVLVAIIASYVLSREWSFHTRGGRERHHEAALFFLVSGLGVGINIVPLWLSRHLFGLQAPFVTKMTEEIADFVSGSVIGMLLATGFKFWAMRHWVFPDAGARPDRHVHPISVDSSRVPSRNNGLPVSGADPVDRAEAS</sequence>
<feature type="compositionally biased region" description="Polar residues" evidence="6">
    <location>
        <begin position="174"/>
        <end position="186"/>
    </location>
</feature>
<keyword evidence="9" id="KW-1185">Reference proteome</keyword>
<dbReference type="STRING" id="200378.SAMN05216553_104141"/>
<organism evidence="8 9">
    <name type="scientific">Lentzea fradiae</name>
    <dbReference type="NCBI Taxonomy" id="200378"/>
    <lineage>
        <taxon>Bacteria</taxon>
        <taxon>Bacillati</taxon>
        <taxon>Actinomycetota</taxon>
        <taxon>Actinomycetes</taxon>
        <taxon>Pseudonocardiales</taxon>
        <taxon>Pseudonocardiaceae</taxon>
        <taxon>Lentzea</taxon>
    </lineage>
</organism>
<keyword evidence="4" id="KW-1133">Transmembrane helix</keyword>
<evidence type="ECO:0000256" key="5">
    <source>
        <dbReference type="ARBA" id="ARBA00023136"/>
    </source>
</evidence>
<evidence type="ECO:0000259" key="7">
    <source>
        <dbReference type="Pfam" id="PF04138"/>
    </source>
</evidence>
<evidence type="ECO:0000256" key="4">
    <source>
        <dbReference type="ARBA" id="ARBA00022989"/>
    </source>
</evidence>
<evidence type="ECO:0000313" key="9">
    <source>
        <dbReference type="Proteomes" id="UP000199623"/>
    </source>
</evidence>
<evidence type="ECO:0000313" key="8">
    <source>
        <dbReference type="EMBL" id="SDF91261.1"/>
    </source>
</evidence>
<dbReference type="AlphaFoldDB" id="A0A1G7PYE5"/>
<dbReference type="Proteomes" id="UP000199623">
    <property type="component" value="Unassembled WGS sequence"/>
</dbReference>
<dbReference type="GO" id="GO:0005886">
    <property type="term" value="C:plasma membrane"/>
    <property type="evidence" value="ECO:0007669"/>
    <property type="project" value="TreeGrafter"/>
</dbReference>
<evidence type="ECO:0000256" key="1">
    <source>
        <dbReference type="ARBA" id="ARBA00004141"/>
    </source>
</evidence>
<dbReference type="GO" id="GO:0000271">
    <property type="term" value="P:polysaccharide biosynthetic process"/>
    <property type="evidence" value="ECO:0007669"/>
    <property type="project" value="InterPro"/>
</dbReference>
<dbReference type="InterPro" id="IPR007267">
    <property type="entry name" value="GtrA_DPMS_TM"/>
</dbReference>
<proteinExistence type="inferred from homology"/>
<dbReference type="InterPro" id="IPR051401">
    <property type="entry name" value="GtrA_CellWall_Glycosyl"/>
</dbReference>
<feature type="domain" description="GtrA/DPMS transmembrane" evidence="7">
    <location>
        <begin position="28"/>
        <end position="158"/>
    </location>
</feature>
<reference evidence="9" key="1">
    <citation type="submission" date="2016-10" db="EMBL/GenBank/DDBJ databases">
        <authorList>
            <person name="Varghese N."/>
            <person name="Submissions S."/>
        </authorList>
    </citation>
    <scope>NUCLEOTIDE SEQUENCE [LARGE SCALE GENOMIC DNA]</scope>
    <source>
        <strain evidence="9">CGMCC 4.3506</strain>
    </source>
</reference>
<keyword evidence="3 8" id="KW-0812">Transmembrane</keyword>
<comment type="similarity">
    <text evidence="2">Belongs to the GtrA family.</text>
</comment>
<evidence type="ECO:0000256" key="6">
    <source>
        <dbReference type="SAM" id="MobiDB-lite"/>
    </source>
</evidence>
<gene>
    <name evidence="8" type="ORF">SAMN05216553_104141</name>
</gene>
<feature type="region of interest" description="Disordered" evidence="6">
    <location>
        <begin position="172"/>
        <end position="200"/>
    </location>
</feature>